<feature type="transmembrane region" description="Helical" evidence="6">
    <location>
        <begin position="241"/>
        <end position="264"/>
    </location>
</feature>
<evidence type="ECO:0000313" key="7">
    <source>
        <dbReference type="Proteomes" id="UP000887575"/>
    </source>
</evidence>
<dbReference type="AlphaFoldDB" id="A0AAF3F5H8"/>
<feature type="transmembrane region" description="Helical" evidence="6">
    <location>
        <begin position="134"/>
        <end position="153"/>
    </location>
</feature>
<evidence type="ECO:0000256" key="3">
    <source>
        <dbReference type="ARBA" id="ARBA00022989"/>
    </source>
</evidence>
<reference evidence="8" key="1">
    <citation type="submission" date="2024-02" db="UniProtKB">
        <authorList>
            <consortium name="WormBaseParasite"/>
        </authorList>
    </citation>
    <scope>IDENTIFICATION</scope>
</reference>
<protein>
    <recommendedName>
        <fullName evidence="9">Amino acid transporter</fullName>
    </recommendedName>
</protein>
<keyword evidence="7" id="KW-1185">Reference proteome</keyword>
<dbReference type="PIRSF" id="PIRSF006060">
    <property type="entry name" value="AA_transporter"/>
    <property type="match status" value="1"/>
</dbReference>
<feature type="transmembrane region" description="Helical" evidence="6">
    <location>
        <begin position="394"/>
        <end position="417"/>
    </location>
</feature>
<evidence type="ECO:0000256" key="5">
    <source>
        <dbReference type="SAM" id="MobiDB-lite"/>
    </source>
</evidence>
<dbReference type="Pfam" id="PF13520">
    <property type="entry name" value="AA_permease_2"/>
    <property type="match status" value="1"/>
</dbReference>
<accession>A0AAF3F5H8</accession>
<evidence type="ECO:0000256" key="2">
    <source>
        <dbReference type="ARBA" id="ARBA00022692"/>
    </source>
</evidence>
<feature type="transmembrane region" description="Helical" evidence="6">
    <location>
        <begin position="12"/>
        <end position="33"/>
    </location>
</feature>
<sequence length="507" mass="56285">MEETETEPRKHAMGFISCTSYVVGNIIGSGIFITPGSILEQTGSIGLSLAVWTGCGLVSILGSICYIELGTSIPDPGCDFAYTCFVKWHSLAFAFMWVSVLMTYPASAAVQAQTFGQYIVEGFSISLHGVWQEVVTRSTGFIVLALLTLLNFYSLEKYAARFQVVVTFAKMIAMAIIIFTGLYLLVFKGWTHRLDQPFQGSIWHPGPICLAFYGGLWSYAGWDVLNYGTPEIHKPRRTMPLALLTGILIVMITYILINLAYFVVLDVTVIKNSDAVAADFARAVLGNFRYAIPFMIAILLIGTLNSNIFVGSRYMQAAAWQGHLPPFISCIHGPSGSPRMALLCQSLLTIAISFVDTDSLINYVTFVMWAQRVVTMSALLWIKFRHIQVDPGAIRVPLVFSILFLVISIALVVVPLIQETKVTLIGIGIVLSGLLFYYPFVHSKHLPLILSKVNDWATQSTERFLFSERNLRKAKQLNEVENDEYLNDGELDRLRTDGSSPEPPSRL</sequence>
<feature type="transmembrane region" description="Helical" evidence="6">
    <location>
        <begin position="361"/>
        <end position="382"/>
    </location>
</feature>
<dbReference type="GO" id="GO:0016020">
    <property type="term" value="C:membrane"/>
    <property type="evidence" value="ECO:0007669"/>
    <property type="project" value="UniProtKB-SubCell"/>
</dbReference>
<dbReference type="Gene3D" id="1.20.1740.10">
    <property type="entry name" value="Amino acid/polyamine transporter I"/>
    <property type="match status" value="1"/>
</dbReference>
<dbReference type="Proteomes" id="UP000887575">
    <property type="component" value="Unassembled WGS sequence"/>
</dbReference>
<keyword evidence="2 6" id="KW-0812">Transmembrane</keyword>
<organism evidence="7 8">
    <name type="scientific">Mesorhabditis belari</name>
    <dbReference type="NCBI Taxonomy" id="2138241"/>
    <lineage>
        <taxon>Eukaryota</taxon>
        <taxon>Metazoa</taxon>
        <taxon>Ecdysozoa</taxon>
        <taxon>Nematoda</taxon>
        <taxon>Chromadorea</taxon>
        <taxon>Rhabditida</taxon>
        <taxon>Rhabditina</taxon>
        <taxon>Rhabditomorpha</taxon>
        <taxon>Rhabditoidea</taxon>
        <taxon>Rhabditidae</taxon>
        <taxon>Mesorhabditinae</taxon>
        <taxon>Mesorhabditis</taxon>
    </lineage>
</organism>
<dbReference type="FunFam" id="1.20.1740.10:FF:000058">
    <property type="entry name" value="Amino Acid Transporter"/>
    <property type="match status" value="1"/>
</dbReference>
<feature type="transmembrane region" description="Helical" evidence="6">
    <location>
        <begin position="45"/>
        <end position="67"/>
    </location>
</feature>
<comment type="subcellular location">
    <subcellularLocation>
        <location evidence="1">Membrane</location>
        <topology evidence="1">Multi-pass membrane protein</topology>
    </subcellularLocation>
</comment>
<evidence type="ECO:0000256" key="1">
    <source>
        <dbReference type="ARBA" id="ARBA00004141"/>
    </source>
</evidence>
<keyword evidence="4 6" id="KW-0472">Membrane</keyword>
<feature type="transmembrane region" description="Helical" evidence="6">
    <location>
        <begin position="290"/>
        <end position="310"/>
    </location>
</feature>
<evidence type="ECO:0000313" key="8">
    <source>
        <dbReference type="WBParaSite" id="MBELARI_LOCUS21888"/>
    </source>
</evidence>
<dbReference type="GO" id="GO:0015179">
    <property type="term" value="F:L-amino acid transmembrane transporter activity"/>
    <property type="evidence" value="ECO:0007669"/>
    <property type="project" value="TreeGrafter"/>
</dbReference>
<dbReference type="InterPro" id="IPR002293">
    <property type="entry name" value="AA/rel_permease1"/>
</dbReference>
<dbReference type="PANTHER" id="PTHR11785">
    <property type="entry name" value="AMINO ACID TRANSPORTER"/>
    <property type="match status" value="1"/>
</dbReference>
<feature type="transmembrane region" description="Helical" evidence="6">
    <location>
        <begin position="423"/>
        <end position="441"/>
    </location>
</feature>
<name>A0AAF3F5H8_9BILA</name>
<dbReference type="InterPro" id="IPR050598">
    <property type="entry name" value="AminoAcid_Transporter"/>
</dbReference>
<proteinExistence type="predicted"/>
<feature type="transmembrane region" description="Helical" evidence="6">
    <location>
        <begin position="202"/>
        <end position="220"/>
    </location>
</feature>
<dbReference type="PANTHER" id="PTHR11785:SF502">
    <property type="entry name" value="AMINO ACID TRANSPORTER"/>
    <property type="match status" value="1"/>
</dbReference>
<dbReference type="WBParaSite" id="MBELARI_LOCUS21888">
    <property type="protein sequence ID" value="MBELARI_LOCUS21888"/>
    <property type="gene ID" value="MBELARI_LOCUS21888"/>
</dbReference>
<evidence type="ECO:0008006" key="9">
    <source>
        <dbReference type="Google" id="ProtNLM"/>
    </source>
</evidence>
<evidence type="ECO:0000256" key="6">
    <source>
        <dbReference type="SAM" id="Phobius"/>
    </source>
</evidence>
<evidence type="ECO:0000256" key="4">
    <source>
        <dbReference type="ARBA" id="ARBA00023136"/>
    </source>
</evidence>
<feature type="transmembrane region" description="Helical" evidence="6">
    <location>
        <begin position="165"/>
        <end position="190"/>
    </location>
</feature>
<keyword evidence="3 6" id="KW-1133">Transmembrane helix</keyword>
<feature type="region of interest" description="Disordered" evidence="5">
    <location>
        <begin position="486"/>
        <end position="507"/>
    </location>
</feature>